<keyword evidence="4" id="KW-0408">Iron</keyword>
<organism evidence="5 6">
    <name type="scientific">Sphaeroforma arctica JP610</name>
    <dbReference type="NCBI Taxonomy" id="667725"/>
    <lineage>
        <taxon>Eukaryota</taxon>
        <taxon>Ichthyosporea</taxon>
        <taxon>Ichthyophonida</taxon>
        <taxon>Sphaeroforma</taxon>
    </lineage>
</organism>
<dbReference type="InterPro" id="IPR019791">
    <property type="entry name" value="Haem_peroxidase_animal"/>
</dbReference>
<protein>
    <recommendedName>
        <fullName evidence="7">Heme peroxidase</fullName>
    </recommendedName>
</protein>
<evidence type="ECO:0008006" key="7">
    <source>
        <dbReference type="Google" id="ProtNLM"/>
    </source>
</evidence>
<dbReference type="AlphaFoldDB" id="A0A0L0GCF2"/>
<keyword evidence="4" id="KW-0479">Metal-binding</keyword>
<dbReference type="GO" id="GO:0046872">
    <property type="term" value="F:metal ion binding"/>
    <property type="evidence" value="ECO:0007669"/>
    <property type="project" value="UniProtKB-KW"/>
</dbReference>
<dbReference type="GO" id="GO:0004601">
    <property type="term" value="F:peroxidase activity"/>
    <property type="evidence" value="ECO:0007669"/>
    <property type="project" value="InterPro"/>
</dbReference>
<dbReference type="GO" id="GO:0020037">
    <property type="term" value="F:heme binding"/>
    <property type="evidence" value="ECO:0007669"/>
    <property type="project" value="InterPro"/>
</dbReference>
<dbReference type="OrthoDB" id="823504at2759"/>
<keyword evidence="3" id="KW-0325">Glycoprotein</keyword>
<dbReference type="Proteomes" id="UP000054560">
    <property type="component" value="Unassembled WGS sequence"/>
</dbReference>
<dbReference type="InterPro" id="IPR010255">
    <property type="entry name" value="Haem_peroxidase_sf"/>
</dbReference>
<dbReference type="Gene3D" id="1.10.640.10">
    <property type="entry name" value="Haem peroxidase domain superfamily, animal type"/>
    <property type="match status" value="1"/>
</dbReference>
<keyword evidence="6" id="KW-1185">Reference proteome</keyword>
<dbReference type="STRING" id="667725.A0A0L0GCF2"/>
<feature type="binding site" description="axial binding residue" evidence="4">
    <location>
        <position position="103"/>
    </location>
    <ligand>
        <name>heme b</name>
        <dbReference type="ChEBI" id="CHEBI:60344"/>
    </ligand>
    <ligandPart>
        <name>Fe</name>
        <dbReference type="ChEBI" id="CHEBI:18248"/>
    </ligandPart>
</feature>
<reference evidence="5 6" key="1">
    <citation type="submission" date="2011-02" db="EMBL/GenBank/DDBJ databases">
        <title>The Genome Sequence of Sphaeroforma arctica JP610.</title>
        <authorList>
            <consortium name="The Broad Institute Genome Sequencing Platform"/>
            <person name="Russ C."/>
            <person name="Cuomo C."/>
            <person name="Young S.K."/>
            <person name="Zeng Q."/>
            <person name="Gargeya S."/>
            <person name="Alvarado L."/>
            <person name="Berlin A."/>
            <person name="Chapman S.B."/>
            <person name="Chen Z."/>
            <person name="Freedman E."/>
            <person name="Gellesch M."/>
            <person name="Goldberg J."/>
            <person name="Griggs A."/>
            <person name="Gujja S."/>
            <person name="Heilman E."/>
            <person name="Heiman D."/>
            <person name="Howarth C."/>
            <person name="Mehta T."/>
            <person name="Neiman D."/>
            <person name="Pearson M."/>
            <person name="Roberts A."/>
            <person name="Saif S."/>
            <person name="Shea T."/>
            <person name="Shenoy N."/>
            <person name="Sisk P."/>
            <person name="Stolte C."/>
            <person name="Sykes S."/>
            <person name="White J."/>
            <person name="Yandava C."/>
            <person name="Burger G."/>
            <person name="Gray M.W."/>
            <person name="Holland P.W.H."/>
            <person name="King N."/>
            <person name="Lang F.B.F."/>
            <person name="Roger A.J."/>
            <person name="Ruiz-Trillo I."/>
            <person name="Haas B."/>
            <person name="Nusbaum C."/>
            <person name="Birren B."/>
        </authorList>
    </citation>
    <scope>NUCLEOTIDE SEQUENCE [LARGE SCALE GENOMIC DNA]</scope>
    <source>
        <strain evidence="5 6">JP610</strain>
    </source>
</reference>
<dbReference type="Pfam" id="PF03098">
    <property type="entry name" value="An_peroxidase"/>
    <property type="match status" value="1"/>
</dbReference>
<keyword evidence="2" id="KW-0964">Secreted</keyword>
<accession>A0A0L0GCF2</accession>
<dbReference type="RefSeq" id="XP_014160463.1">
    <property type="nucleotide sequence ID" value="XM_014304988.1"/>
</dbReference>
<dbReference type="PANTHER" id="PTHR11475">
    <property type="entry name" value="OXIDASE/PEROXIDASE"/>
    <property type="match status" value="1"/>
</dbReference>
<dbReference type="PROSITE" id="PS50292">
    <property type="entry name" value="PEROXIDASE_3"/>
    <property type="match status" value="1"/>
</dbReference>
<proteinExistence type="predicted"/>
<dbReference type="eggNOG" id="KOG2408">
    <property type="taxonomic scope" value="Eukaryota"/>
</dbReference>
<dbReference type="GeneID" id="25901788"/>
<dbReference type="GO" id="GO:0006979">
    <property type="term" value="P:response to oxidative stress"/>
    <property type="evidence" value="ECO:0007669"/>
    <property type="project" value="InterPro"/>
</dbReference>
<dbReference type="EMBL" id="KQ241646">
    <property type="protein sequence ID" value="KNC86561.1"/>
    <property type="molecule type" value="Genomic_DNA"/>
</dbReference>
<sequence length="412" mass="46043">MEQPGLTALHKLFAWEHNRLAELIHDELYPRFSVDEPDTTDLNRIFDEARLVVEATMRKITYEDWLPALSGRKLKQNDVDYINLNVSPNIMTIFSGAFFRVGHTMVNNEFWRFDTGNGNVNRNGGGGGRQDDDAKVMMDAKAVMVNEDHENVARLNKDLMDHGHRILTVGAVLTTMNIDPILAGLVYQPNQAIDTLVVPALRSHLFEFNLALVDGTHTTAFDLVARNIQRGRDLGIDSYVDVRTGLLGSFVNAVTSWEDITQNGHTIQKLKNLYGETGWGKLDLYVGMLLERHEQGSSLGRTLRAGIELQFSILQQGDCLWYTKTLRTCGAGIPLFDEKLAILTGSRTLAGVLRDNTGLDVAPNYNDFQTRHSQGAQSSLHHKACLPAICMILRNLHSCSCSPTSQLRHCLE</sequence>
<dbReference type="SUPFAM" id="SSF48113">
    <property type="entry name" value="Heme-dependent peroxidases"/>
    <property type="match status" value="1"/>
</dbReference>
<dbReference type="GO" id="GO:0005576">
    <property type="term" value="C:extracellular region"/>
    <property type="evidence" value="ECO:0007669"/>
    <property type="project" value="UniProtKB-SubCell"/>
</dbReference>
<evidence type="ECO:0000256" key="1">
    <source>
        <dbReference type="ARBA" id="ARBA00004613"/>
    </source>
</evidence>
<gene>
    <name evidence="5" type="ORF">SARC_01284</name>
</gene>
<keyword evidence="4" id="KW-0349">Heme</keyword>
<dbReference type="PANTHER" id="PTHR11475:SF4">
    <property type="entry name" value="CHORION PEROXIDASE"/>
    <property type="match status" value="1"/>
</dbReference>
<name>A0A0L0GCF2_9EUKA</name>
<dbReference type="InterPro" id="IPR037120">
    <property type="entry name" value="Haem_peroxidase_sf_animal"/>
</dbReference>
<evidence type="ECO:0000256" key="4">
    <source>
        <dbReference type="PIRSR" id="PIRSR619791-2"/>
    </source>
</evidence>
<evidence type="ECO:0000313" key="6">
    <source>
        <dbReference type="Proteomes" id="UP000054560"/>
    </source>
</evidence>
<evidence type="ECO:0000256" key="3">
    <source>
        <dbReference type="ARBA" id="ARBA00023180"/>
    </source>
</evidence>
<evidence type="ECO:0000313" key="5">
    <source>
        <dbReference type="EMBL" id="KNC86561.1"/>
    </source>
</evidence>
<comment type="subcellular location">
    <subcellularLocation>
        <location evidence="1">Secreted</location>
    </subcellularLocation>
</comment>
<evidence type="ECO:0000256" key="2">
    <source>
        <dbReference type="ARBA" id="ARBA00022525"/>
    </source>
</evidence>